<evidence type="ECO:0000313" key="3">
    <source>
        <dbReference type="EMBL" id="SEG83694.1"/>
    </source>
</evidence>
<dbReference type="PANTHER" id="PTHR39430:SF1">
    <property type="entry name" value="PROTEASE"/>
    <property type="match status" value="1"/>
</dbReference>
<feature type="domain" description="CAAX prenyl protease 2/Lysostaphin resistance protein A-like" evidence="2">
    <location>
        <begin position="121"/>
        <end position="215"/>
    </location>
</feature>
<sequence>MKATHPLLAVPITIAAMFAQVIIGTLPVTLLPDPGHPLSRLAGAIGITLASLGLIYLIRRYLGRQPWRGVGLDRSRRALPHVLLGLLAGAVPVLAASALSVALGAATTVPWAVLAPQVPYLLLAVVFTLLSQAFPEELLWRGHLFDTLSSRLSPRAVIIVVSVGFGAMHIVSQSPATTPLERLLYVLHATALGFACAAARARTGTVWMAVGVHLGLHTGNYLFPTQPVAYGVQLIILTCTFTLSTLLLMHRPKPDHNTTPEQPPATVA</sequence>
<feature type="transmembrane region" description="Helical" evidence="1">
    <location>
        <begin position="152"/>
        <end position="171"/>
    </location>
</feature>
<dbReference type="OrthoDB" id="6059004at2"/>
<evidence type="ECO:0000259" key="2">
    <source>
        <dbReference type="Pfam" id="PF02517"/>
    </source>
</evidence>
<protein>
    <submittedName>
        <fullName evidence="3">Membrane protease YdiL, CAAX protease family</fullName>
    </submittedName>
</protein>
<feature type="transmembrane region" description="Helical" evidence="1">
    <location>
        <begin position="229"/>
        <end position="249"/>
    </location>
</feature>
<dbReference type="GO" id="GO:0080120">
    <property type="term" value="P:CAAX-box protein maturation"/>
    <property type="evidence" value="ECO:0007669"/>
    <property type="project" value="UniProtKB-ARBA"/>
</dbReference>
<gene>
    <name evidence="3" type="ORF">SAMN05444920_105243</name>
</gene>
<evidence type="ECO:0000256" key="1">
    <source>
        <dbReference type="SAM" id="Phobius"/>
    </source>
</evidence>
<name>A0A1H6DEN7_9ACTN</name>
<dbReference type="EMBL" id="FNVT01000005">
    <property type="protein sequence ID" value="SEG83694.1"/>
    <property type="molecule type" value="Genomic_DNA"/>
</dbReference>
<keyword evidence="3" id="KW-0378">Hydrolase</keyword>
<organism evidence="3 4">
    <name type="scientific">Nonomuraea solani</name>
    <dbReference type="NCBI Taxonomy" id="1144553"/>
    <lineage>
        <taxon>Bacteria</taxon>
        <taxon>Bacillati</taxon>
        <taxon>Actinomycetota</taxon>
        <taxon>Actinomycetes</taxon>
        <taxon>Streptosporangiales</taxon>
        <taxon>Streptosporangiaceae</taxon>
        <taxon>Nonomuraea</taxon>
    </lineage>
</organism>
<dbReference type="InterPro" id="IPR003675">
    <property type="entry name" value="Rce1/LyrA-like_dom"/>
</dbReference>
<feature type="transmembrane region" description="Helical" evidence="1">
    <location>
        <begin position="79"/>
        <end position="103"/>
    </location>
</feature>
<feature type="transmembrane region" description="Helical" evidence="1">
    <location>
        <begin position="38"/>
        <end position="58"/>
    </location>
</feature>
<dbReference type="Pfam" id="PF02517">
    <property type="entry name" value="Rce1-like"/>
    <property type="match status" value="1"/>
</dbReference>
<keyword evidence="3" id="KW-0645">Protease</keyword>
<dbReference type="GO" id="GO:0006508">
    <property type="term" value="P:proteolysis"/>
    <property type="evidence" value="ECO:0007669"/>
    <property type="project" value="UniProtKB-KW"/>
</dbReference>
<feature type="transmembrane region" description="Helical" evidence="1">
    <location>
        <begin position="109"/>
        <end position="131"/>
    </location>
</feature>
<keyword evidence="1" id="KW-1133">Transmembrane helix</keyword>
<dbReference type="AlphaFoldDB" id="A0A1H6DEN7"/>
<keyword evidence="1" id="KW-0472">Membrane</keyword>
<keyword evidence="1" id="KW-0812">Transmembrane</keyword>
<dbReference type="RefSeq" id="WP_160150345.1">
    <property type="nucleotide sequence ID" value="NZ_FNVT01000005.1"/>
</dbReference>
<evidence type="ECO:0000313" key="4">
    <source>
        <dbReference type="Proteomes" id="UP000236732"/>
    </source>
</evidence>
<dbReference type="PANTHER" id="PTHR39430">
    <property type="entry name" value="MEMBRANE-ASSOCIATED PROTEASE-RELATED"/>
    <property type="match status" value="1"/>
</dbReference>
<dbReference type="GO" id="GO:0004175">
    <property type="term" value="F:endopeptidase activity"/>
    <property type="evidence" value="ECO:0007669"/>
    <property type="project" value="UniProtKB-ARBA"/>
</dbReference>
<accession>A0A1H6DEN7</accession>
<proteinExistence type="predicted"/>
<reference evidence="3 4" key="1">
    <citation type="submission" date="2016-10" db="EMBL/GenBank/DDBJ databases">
        <authorList>
            <person name="de Groot N.N."/>
        </authorList>
    </citation>
    <scope>NUCLEOTIDE SEQUENCE [LARGE SCALE GENOMIC DNA]</scope>
    <source>
        <strain evidence="3 4">CGMCC 4.7037</strain>
    </source>
</reference>
<dbReference type="Proteomes" id="UP000236732">
    <property type="component" value="Unassembled WGS sequence"/>
</dbReference>
<keyword evidence="4" id="KW-1185">Reference proteome</keyword>
<feature type="transmembrane region" description="Helical" evidence="1">
    <location>
        <begin position="7"/>
        <end position="26"/>
    </location>
</feature>